<keyword evidence="1" id="KW-0472">Membrane</keyword>
<sequence length="127" mass="13413">MNPFGELKRRLIDVAPCAGAGFIVSETMFIGGIMIMAAAVGLGWGNPLKIRKTLAEIYSKANGSRTFWLGFWINSLGSVGSSAILSIGLILYLPPESYGLLGVAVLDLAATVVVRKAIWSGARKAVT</sequence>
<gene>
    <name evidence="2" type="ORF">SAMN05216259_101280</name>
</gene>
<proteinExistence type="predicted"/>
<keyword evidence="1" id="KW-0812">Transmembrane</keyword>
<feature type="transmembrane region" description="Helical" evidence="1">
    <location>
        <begin position="98"/>
        <end position="118"/>
    </location>
</feature>
<dbReference type="OrthoDB" id="9879439at2"/>
<name>A0A1G9VHW5_9ACTN</name>
<keyword evidence="1" id="KW-1133">Transmembrane helix</keyword>
<dbReference type="EMBL" id="FNIE01000001">
    <property type="protein sequence ID" value="SDM71673.1"/>
    <property type="molecule type" value="Genomic_DNA"/>
</dbReference>
<feature type="transmembrane region" description="Helical" evidence="1">
    <location>
        <begin position="66"/>
        <end position="92"/>
    </location>
</feature>
<dbReference type="RefSeq" id="WP_143031604.1">
    <property type="nucleotide sequence ID" value="NZ_FNIE01000001.1"/>
</dbReference>
<feature type="transmembrane region" description="Helical" evidence="1">
    <location>
        <begin position="20"/>
        <end position="45"/>
    </location>
</feature>
<evidence type="ECO:0000256" key="1">
    <source>
        <dbReference type="SAM" id="Phobius"/>
    </source>
</evidence>
<organism evidence="2 3">
    <name type="scientific">Actinacidiphila guanduensis</name>
    <dbReference type="NCBI Taxonomy" id="310781"/>
    <lineage>
        <taxon>Bacteria</taxon>
        <taxon>Bacillati</taxon>
        <taxon>Actinomycetota</taxon>
        <taxon>Actinomycetes</taxon>
        <taxon>Kitasatosporales</taxon>
        <taxon>Streptomycetaceae</taxon>
        <taxon>Actinacidiphila</taxon>
    </lineage>
</organism>
<accession>A0A1G9VHW5</accession>
<evidence type="ECO:0000313" key="2">
    <source>
        <dbReference type="EMBL" id="SDM71673.1"/>
    </source>
</evidence>
<dbReference type="Proteomes" id="UP000199341">
    <property type="component" value="Unassembled WGS sequence"/>
</dbReference>
<evidence type="ECO:0000313" key="3">
    <source>
        <dbReference type="Proteomes" id="UP000199341"/>
    </source>
</evidence>
<reference evidence="2 3" key="1">
    <citation type="submission" date="2016-10" db="EMBL/GenBank/DDBJ databases">
        <authorList>
            <person name="de Groot N.N."/>
        </authorList>
    </citation>
    <scope>NUCLEOTIDE SEQUENCE [LARGE SCALE GENOMIC DNA]</scope>
    <source>
        <strain evidence="2 3">CGMCC 4.2022</strain>
    </source>
</reference>
<protein>
    <submittedName>
        <fullName evidence="2">Uncharacterized protein</fullName>
    </submittedName>
</protein>
<dbReference type="AlphaFoldDB" id="A0A1G9VHW5"/>
<keyword evidence="3" id="KW-1185">Reference proteome</keyword>